<keyword evidence="1" id="KW-0472">Membrane</keyword>
<evidence type="ECO:0000313" key="2">
    <source>
        <dbReference type="EMBL" id="MSS40437.1"/>
    </source>
</evidence>
<evidence type="ECO:0000313" key="3">
    <source>
        <dbReference type="Proteomes" id="UP000462363"/>
    </source>
</evidence>
<protein>
    <submittedName>
        <fullName evidence="2">Uncharacterized protein</fullName>
    </submittedName>
</protein>
<reference evidence="2 3" key="1">
    <citation type="submission" date="2019-08" db="EMBL/GenBank/DDBJ databases">
        <title>In-depth cultivation of the pig gut microbiome towards novel bacterial diversity and tailored functional studies.</title>
        <authorList>
            <person name="Wylensek D."/>
            <person name="Hitch T.C.A."/>
            <person name="Clavel T."/>
        </authorList>
    </citation>
    <scope>NUCLEOTIDE SEQUENCE [LARGE SCALE GENOMIC DNA]</scope>
    <source>
        <strain evidence="2 3">BL-389-WT-3D</strain>
    </source>
</reference>
<feature type="transmembrane region" description="Helical" evidence="1">
    <location>
        <begin position="41"/>
        <end position="61"/>
    </location>
</feature>
<dbReference type="RefSeq" id="WP_004606144.1">
    <property type="nucleotide sequence ID" value="NZ_AP024846.1"/>
</dbReference>
<name>A0A844F990_CLOSV</name>
<proteinExistence type="predicted"/>
<sequence>MREKELTICIWIHHISTFIGLFASLYHIAAGRKRPAFRTGGLILFASCQAFGAFKIAVDLAKGRSRLRKSFENIHSLCRDKRQARGLLWVMTALSAVFKTSTPCLLR</sequence>
<gene>
    <name evidence="2" type="ORF">FYJ37_08740</name>
</gene>
<accession>A0A844F990</accession>
<evidence type="ECO:0000256" key="1">
    <source>
        <dbReference type="SAM" id="Phobius"/>
    </source>
</evidence>
<dbReference type="EMBL" id="VUMB01000015">
    <property type="protein sequence ID" value="MSS40437.1"/>
    <property type="molecule type" value="Genomic_DNA"/>
</dbReference>
<keyword evidence="1" id="KW-0812">Transmembrane</keyword>
<dbReference type="AlphaFoldDB" id="A0A844F990"/>
<keyword evidence="1" id="KW-1133">Transmembrane helix</keyword>
<organism evidence="2 3">
    <name type="scientific">Clostridium scindens (strain JCM 10418 / VPI 12708)</name>
    <dbReference type="NCBI Taxonomy" id="29347"/>
    <lineage>
        <taxon>Bacteria</taxon>
        <taxon>Bacillati</taxon>
        <taxon>Bacillota</taxon>
        <taxon>Clostridia</taxon>
        <taxon>Lachnospirales</taxon>
        <taxon>Lachnospiraceae</taxon>
    </lineage>
</organism>
<feature type="transmembrane region" description="Helical" evidence="1">
    <location>
        <begin position="7"/>
        <end position="29"/>
    </location>
</feature>
<dbReference type="Proteomes" id="UP000462363">
    <property type="component" value="Unassembled WGS sequence"/>
</dbReference>
<dbReference type="GeneID" id="62697138"/>
<comment type="caution">
    <text evidence="2">The sequence shown here is derived from an EMBL/GenBank/DDBJ whole genome shotgun (WGS) entry which is preliminary data.</text>
</comment>